<dbReference type="CDD" id="cd04519">
    <property type="entry name" value="RasGAP"/>
    <property type="match status" value="1"/>
</dbReference>
<name>A0A146K215_9EUKA</name>
<proteinExistence type="predicted"/>
<dbReference type="SUPFAM" id="SSF48350">
    <property type="entry name" value="GTPase activation domain, GAP"/>
    <property type="match status" value="1"/>
</dbReference>
<dbReference type="AlphaFoldDB" id="A0A146K215"/>
<gene>
    <name evidence="2" type="ORF">TPC1_17589</name>
</gene>
<dbReference type="EMBL" id="GDID01005656">
    <property type="protein sequence ID" value="JAP90950.1"/>
    <property type="molecule type" value="Transcribed_RNA"/>
</dbReference>
<dbReference type="PROSITE" id="PS50018">
    <property type="entry name" value="RAS_GTPASE_ACTIV_2"/>
    <property type="match status" value="1"/>
</dbReference>
<accession>A0A146K215</accession>
<feature type="domain" description="Ras-GAP" evidence="1">
    <location>
        <begin position="145"/>
        <end position="225"/>
    </location>
</feature>
<dbReference type="InterPro" id="IPR001936">
    <property type="entry name" value="RasGAP_dom"/>
</dbReference>
<evidence type="ECO:0000259" key="1">
    <source>
        <dbReference type="PROSITE" id="PS50018"/>
    </source>
</evidence>
<reference evidence="2" key="1">
    <citation type="submission" date="2015-07" db="EMBL/GenBank/DDBJ databases">
        <title>Adaptation to a free-living lifestyle via gene acquisitions in the diplomonad Trepomonas sp. PC1.</title>
        <authorList>
            <person name="Xu F."/>
            <person name="Jerlstrom-Hultqvist J."/>
            <person name="Kolisko M."/>
            <person name="Simpson A.G.B."/>
            <person name="Roger A.J."/>
            <person name="Svard S.G."/>
            <person name="Andersson J.O."/>
        </authorList>
    </citation>
    <scope>NUCLEOTIDE SEQUENCE</scope>
    <source>
        <strain evidence="2">PC1</strain>
    </source>
</reference>
<dbReference type="InterPro" id="IPR008936">
    <property type="entry name" value="Rho_GTPase_activation_prot"/>
</dbReference>
<sequence length="623" mass="72359">QTDFGTYRQNYGVLLDFLLSNPVIPNILNNVARPSQLEGFAKVITESLTTNEPLLMKHMVSLIESEFVFIATQTEPFCFLRERSRIASRATGDYVNSKMQPVIVKFFRKIIDDIYPFKQKDSTDVRRMTAISRIIIGKVFSQEFIDSIPPTVRFVVQQIFFLAKRYKFTQYAYMLTGNMLFLRCLSPMFSVPEYYHVCSDSLGAPSQMARKSLVLQGKLMNQIANMSQGIEFEFDEQMMPYKDYILEQASKYKQWIDAIVDFEYADAKSIQYLARHDIFEQQLQLEPSVSSQSDSKQLVQQIQQESFQDIIKEQLKQKYPLQTDSSKIPLRCLACIHFALQEHKRQIYDCIQAMHVQNTEITSVFSNQIYKDKFERLIVNYSKLSFMESSGVVNSLNQLLILLQQPPPMAQEVDYQVYDAQKATPKFYNVLKQNMVGKIQKRIIKFTNHSIMNVDGDIQQINGSFPYQKQKVLIKNEITALNIQSVQIAPDEPSLTLKINAPGVAIQRIYLCENKIIRGQILGEIFEICYYQKPEKVYKFANCQVKLSKDSIIKIKDEKMVWDFHYARTNLEFGLQKLKVVFQDGENQFVDELAVQDLRDATQLIEDFQKLSGFKEENEPEIE</sequence>
<protein>
    <recommendedName>
        <fullName evidence="1">Ras-GAP domain-containing protein</fullName>
    </recommendedName>
</protein>
<feature type="non-terminal residue" evidence="2">
    <location>
        <position position="1"/>
    </location>
</feature>
<dbReference type="Gene3D" id="1.10.506.10">
    <property type="entry name" value="GTPase Activation - p120gap, domain 1"/>
    <property type="match status" value="1"/>
</dbReference>
<organism evidence="2">
    <name type="scientific">Trepomonas sp. PC1</name>
    <dbReference type="NCBI Taxonomy" id="1076344"/>
    <lineage>
        <taxon>Eukaryota</taxon>
        <taxon>Metamonada</taxon>
        <taxon>Diplomonadida</taxon>
        <taxon>Hexamitidae</taxon>
        <taxon>Hexamitinae</taxon>
        <taxon>Trepomonas</taxon>
    </lineage>
</organism>
<evidence type="ECO:0000313" key="2">
    <source>
        <dbReference type="EMBL" id="JAP90950.1"/>
    </source>
</evidence>